<feature type="transmembrane region" description="Helical" evidence="1">
    <location>
        <begin position="170"/>
        <end position="191"/>
    </location>
</feature>
<organism evidence="3 4">
    <name type="scientific">Blastocystis sp. subtype 1 (strain ATCC 50177 / NandII)</name>
    <dbReference type="NCBI Taxonomy" id="478820"/>
    <lineage>
        <taxon>Eukaryota</taxon>
        <taxon>Sar</taxon>
        <taxon>Stramenopiles</taxon>
        <taxon>Bigyra</taxon>
        <taxon>Opalozoa</taxon>
        <taxon>Opalinata</taxon>
        <taxon>Blastocystidae</taxon>
        <taxon>Blastocystis</taxon>
    </lineage>
</organism>
<feature type="signal peptide" evidence="2">
    <location>
        <begin position="1"/>
        <end position="19"/>
    </location>
</feature>
<keyword evidence="1" id="KW-0812">Transmembrane</keyword>
<name>A0A196S924_BLAHN</name>
<keyword evidence="4" id="KW-1185">Reference proteome</keyword>
<dbReference type="AlphaFoldDB" id="A0A196S924"/>
<keyword evidence="1" id="KW-0472">Membrane</keyword>
<gene>
    <name evidence="3" type="ORF">AV274_5844</name>
</gene>
<sequence length="216" mass="25298">MNLCILCILLIATVSGKCAEYTRPCYSWDPKAQIADVFSDSKKVTKFRMQHIIYDSKCEVVLSQWIYDYTVSGCSIQNANYHRCNVTMISATGLVTKELVEANRLDCGKLEINTWYALRNIHCLQDGYDVFYYLRKTMNRIMERRLLLTDEYFMLDGIKHIASGSCPIRWAVIVNWLIGIFLVCVFLYILYSAWRMYLRIQYYTTQNKSAMEKKEA</sequence>
<keyword evidence="2" id="KW-0732">Signal</keyword>
<dbReference type="Proteomes" id="UP000078348">
    <property type="component" value="Unassembled WGS sequence"/>
</dbReference>
<evidence type="ECO:0000313" key="3">
    <source>
        <dbReference type="EMBL" id="OAO12489.1"/>
    </source>
</evidence>
<feature type="chain" id="PRO_5008274460" evidence="2">
    <location>
        <begin position="20"/>
        <end position="216"/>
    </location>
</feature>
<proteinExistence type="predicted"/>
<reference evidence="3 4" key="1">
    <citation type="submission" date="2016-05" db="EMBL/GenBank/DDBJ databases">
        <title>Nuclear genome of Blastocystis sp. subtype 1 NandII.</title>
        <authorList>
            <person name="Gentekaki E."/>
            <person name="Curtis B."/>
            <person name="Stairs C."/>
            <person name="Eme L."/>
            <person name="Herman E."/>
            <person name="Klimes V."/>
            <person name="Arias M.C."/>
            <person name="Elias M."/>
            <person name="Hilliou F."/>
            <person name="Klute M."/>
            <person name="Malik S.-B."/>
            <person name="Pightling A."/>
            <person name="Rachubinski R."/>
            <person name="Salas D."/>
            <person name="Schlacht A."/>
            <person name="Suga H."/>
            <person name="Archibald J."/>
            <person name="Ball S.G."/>
            <person name="Clark G."/>
            <person name="Dacks J."/>
            <person name="Van Der Giezen M."/>
            <person name="Tsaousis A."/>
            <person name="Roger A."/>
        </authorList>
    </citation>
    <scope>NUCLEOTIDE SEQUENCE [LARGE SCALE GENOMIC DNA]</scope>
    <source>
        <strain evidence="4">ATCC 50177 / NandII</strain>
    </source>
</reference>
<keyword evidence="1" id="KW-1133">Transmembrane helix</keyword>
<evidence type="ECO:0000256" key="1">
    <source>
        <dbReference type="SAM" id="Phobius"/>
    </source>
</evidence>
<comment type="caution">
    <text evidence="3">The sequence shown here is derived from an EMBL/GenBank/DDBJ whole genome shotgun (WGS) entry which is preliminary data.</text>
</comment>
<dbReference type="EMBL" id="LXWW01000543">
    <property type="protein sequence ID" value="OAO12489.1"/>
    <property type="molecule type" value="Genomic_DNA"/>
</dbReference>
<evidence type="ECO:0000313" key="4">
    <source>
        <dbReference type="Proteomes" id="UP000078348"/>
    </source>
</evidence>
<protein>
    <submittedName>
        <fullName evidence="3">Uncharacterized protein</fullName>
    </submittedName>
</protein>
<accession>A0A196S924</accession>
<evidence type="ECO:0000256" key="2">
    <source>
        <dbReference type="SAM" id="SignalP"/>
    </source>
</evidence>